<feature type="chain" id="PRO_5044777196" evidence="2">
    <location>
        <begin position="23"/>
        <end position="337"/>
    </location>
</feature>
<protein>
    <submittedName>
        <fullName evidence="3">Uncharacterized protein</fullName>
    </submittedName>
</protein>
<evidence type="ECO:0000256" key="1">
    <source>
        <dbReference type="SAM" id="MobiDB-lite"/>
    </source>
</evidence>
<gene>
    <name evidence="3" type="ORF">LMG18096_02172</name>
</gene>
<proteinExistence type="predicted"/>
<dbReference type="Proteomes" id="UP001189663">
    <property type="component" value="Unassembled WGS sequence"/>
</dbReference>
<feature type="signal peptide" evidence="2">
    <location>
        <begin position="1"/>
        <end position="22"/>
    </location>
</feature>
<reference evidence="3 4" key="1">
    <citation type="submission" date="2023-07" db="EMBL/GenBank/DDBJ databases">
        <authorList>
            <person name="Peeters C."/>
        </authorList>
    </citation>
    <scope>NUCLEOTIDE SEQUENCE [LARGE SCALE GENOMIC DNA]</scope>
    <source>
        <strain evidence="3 4">LMG 18096</strain>
    </source>
</reference>
<comment type="caution">
    <text evidence="3">The sequence shown here is derived from an EMBL/GenBank/DDBJ whole genome shotgun (WGS) entry which is preliminary data.</text>
</comment>
<feature type="region of interest" description="Disordered" evidence="1">
    <location>
        <begin position="286"/>
        <end position="312"/>
    </location>
</feature>
<organism evidence="3 4">
    <name type="scientific">Ralstonia holmesii</name>
    <dbReference type="NCBI Taxonomy" id="3058602"/>
    <lineage>
        <taxon>Bacteria</taxon>
        <taxon>Pseudomonadati</taxon>
        <taxon>Pseudomonadota</taxon>
        <taxon>Betaproteobacteria</taxon>
        <taxon>Burkholderiales</taxon>
        <taxon>Burkholderiaceae</taxon>
        <taxon>Ralstonia</taxon>
    </lineage>
</organism>
<evidence type="ECO:0000313" key="3">
    <source>
        <dbReference type="EMBL" id="CAJ0788870.1"/>
    </source>
</evidence>
<accession>A0ABC8QB43</accession>
<sequence length="337" mass="36032">MKRSSRVLRILLAIGALIYGTAAQPQSIALDPSSGDYTISYYASDDNGNQVLRQTVFVPSTKVRPTIRSEFEERHGGSIVYRYALKNGANAPQAIQVFTLDPVVGIKTQVVASGKRAAHGEISTPQPWTILTAARGGDSLRVVWRYPGAGGLWPTQAQPGFGFESTSLPGIVAAGVAGNAPDFAGLGEDGFDSDSTLGKQFQQLVMHDYVDVWVAAPTISLTNPVNPTAVLTQLRTHVATWPSQKLIDQNVAASLDLQFQTAIAALAQGNTQQAIQALRAARQSIAPLHDGDGRNEDEGPAEERRKGSGSKSNGLAARVLQFDLRFLLRQLSGNTDI</sequence>
<evidence type="ECO:0000313" key="4">
    <source>
        <dbReference type="Proteomes" id="UP001189663"/>
    </source>
</evidence>
<feature type="compositionally biased region" description="Basic and acidic residues" evidence="1">
    <location>
        <begin position="289"/>
        <end position="306"/>
    </location>
</feature>
<evidence type="ECO:0000256" key="2">
    <source>
        <dbReference type="SAM" id="SignalP"/>
    </source>
</evidence>
<keyword evidence="4" id="KW-1185">Reference proteome</keyword>
<name>A0ABC8QB43_9RALS</name>
<keyword evidence="2" id="KW-0732">Signal</keyword>
<dbReference type="AlphaFoldDB" id="A0ABC8QB43"/>
<dbReference type="EMBL" id="CATZAT010000003">
    <property type="protein sequence ID" value="CAJ0788870.1"/>
    <property type="molecule type" value="Genomic_DNA"/>
</dbReference>